<keyword evidence="5" id="KW-0132">Cell division</keyword>
<evidence type="ECO:0000313" key="14">
    <source>
        <dbReference type="EMBL" id="KAL3877358.1"/>
    </source>
</evidence>
<dbReference type="PANTHER" id="PTHR21650">
    <property type="entry name" value="MEMBRALIN/KINETOCHORE PROTEIN NUF2"/>
    <property type="match status" value="1"/>
</dbReference>
<name>A0ABD3WX50_SINWO</name>
<dbReference type="AlphaFoldDB" id="A0ABD3WX50"/>
<gene>
    <name evidence="14" type="ORF">ACJMK2_035080</name>
</gene>
<feature type="domain" description="Kinetochore protein Nuf2 N-terminal" evidence="13">
    <location>
        <begin position="8"/>
        <end position="144"/>
    </location>
</feature>
<keyword evidence="8 12" id="KW-0175">Coiled coil</keyword>
<keyword evidence="10" id="KW-0131">Cell cycle</keyword>
<feature type="coiled-coil region" evidence="12">
    <location>
        <begin position="213"/>
        <end position="269"/>
    </location>
</feature>
<keyword evidence="6" id="KW-0498">Mitosis</keyword>
<protein>
    <recommendedName>
        <fullName evidence="13">Kinetochore protein Nuf2 N-terminal domain-containing protein</fullName>
    </recommendedName>
</protein>
<evidence type="ECO:0000313" key="15">
    <source>
        <dbReference type="Proteomes" id="UP001634394"/>
    </source>
</evidence>
<sequence>MTILAMSYMFPILPLEDLVESFQSLNIRLDENDFKKPNPTRWRDLYAAILSTLTECPTESFLKQIAPNADFEYIELFEDAIPQMHLVIALQRVLVPCGIQNFSFADLVDPKPKQLIKICSAVLNYYRFRESRRQKVMMLLEESERSKDQYESLLKYNKDLKEKVAHLKAEKEKQEPEILKVQDQIDEVARKMQDNHRQQASLQKSTGELKLSLAEKRTAIDQTKLSIQRAKDEADMLSQKIVQSPERVKEEQEKMRAQLENLKDSLSWKHKRMNEVKKQRKIVQQVTDDAEKGKQLLETIKASDDKEKEILKEISQIQDKYQEMNNQMRELDQRKEKLNVLIAKCLEKQASLSAQHQNRLRILMEQIERYKEEIDHLMKKLGASKQKKAKFLTEKQEIVNEVNKRKKISEEKIRHMKEVYADILEKVDNYNTKIAEGWNEVRTLLKSEALLNTKLEEI</sequence>
<evidence type="ECO:0000256" key="9">
    <source>
        <dbReference type="ARBA" id="ARBA00023242"/>
    </source>
</evidence>
<dbReference type="GO" id="GO:0000776">
    <property type="term" value="C:kinetochore"/>
    <property type="evidence" value="ECO:0007669"/>
    <property type="project" value="UniProtKB-KW"/>
</dbReference>
<evidence type="ECO:0000256" key="3">
    <source>
        <dbReference type="ARBA" id="ARBA00005498"/>
    </source>
</evidence>
<dbReference type="InterPro" id="IPR038275">
    <property type="entry name" value="Nuf2_N_sf"/>
</dbReference>
<keyword evidence="15" id="KW-1185">Reference proteome</keyword>
<keyword evidence="4" id="KW-0158">Chromosome</keyword>
<keyword evidence="11" id="KW-0137">Centromere</keyword>
<evidence type="ECO:0000256" key="6">
    <source>
        <dbReference type="ARBA" id="ARBA00022776"/>
    </source>
</evidence>
<dbReference type="GO" id="GO:0005634">
    <property type="term" value="C:nucleus"/>
    <property type="evidence" value="ECO:0007669"/>
    <property type="project" value="UniProtKB-SubCell"/>
</dbReference>
<reference evidence="14 15" key="1">
    <citation type="submission" date="2024-11" db="EMBL/GenBank/DDBJ databases">
        <title>Chromosome-level genome assembly of the freshwater bivalve Anodonta woodiana.</title>
        <authorList>
            <person name="Chen X."/>
        </authorList>
    </citation>
    <scope>NUCLEOTIDE SEQUENCE [LARGE SCALE GENOMIC DNA]</scope>
    <source>
        <strain evidence="14">MN2024</strain>
        <tissue evidence="14">Gills</tissue>
    </source>
</reference>
<keyword evidence="7" id="KW-0995">Kinetochore</keyword>
<evidence type="ECO:0000256" key="2">
    <source>
        <dbReference type="ARBA" id="ARBA00004629"/>
    </source>
</evidence>
<dbReference type="EMBL" id="JBJQND010000005">
    <property type="protein sequence ID" value="KAL3877358.1"/>
    <property type="molecule type" value="Genomic_DNA"/>
</dbReference>
<comment type="caution">
    <text evidence="14">The sequence shown here is derived from an EMBL/GenBank/DDBJ whole genome shotgun (WGS) entry which is preliminary data.</text>
</comment>
<evidence type="ECO:0000256" key="4">
    <source>
        <dbReference type="ARBA" id="ARBA00022454"/>
    </source>
</evidence>
<dbReference type="InterPro" id="IPR005549">
    <property type="entry name" value="Kinetochore_Nuf2_N"/>
</dbReference>
<dbReference type="Pfam" id="PF03800">
    <property type="entry name" value="Nuf2"/>
    <property type="match status" value="1"/>
</dbReference>
<evidence type="ECO:0000256" key="11">
    <source>
        <dbReference type="ARBA" id="ARBA00023328"/>
    </source>
</evidence>
<evidence type="ECO:0000256" key="8">
    <source>
        <dbReference type="ARBA" id="ARBA00023054"/>
    </source>
</evidence>
<comment type="subcellular location">
    <subcellularLocation>
        <location evidence="2">Chromosome</location>
        <location evidence="2">Centromere</location>
        <location evidence="2">Kinetochore</location>
    </subcellularLocation>
    <subcellularLocation>
        <location evidence="1">Nucleus</location>
    </subcellularLocation>
</comment>
<evidence type="ECO:0000256" key="12">
    <source>
        <dbReference type="SAM" id="Coils"/>
    </source>
</evidence>
<dbReference type="Gene3D" id="1.10.418.60">
    <property type="entry name" value="Ncd80 complex, Nuf2 subunit"/>
    <property type="match status" value="1"/>
</dbReference>
<evidence type="ECO:0000256" key="10">
    <source>
        <dbReference type="ARBA" id="ARBA00023306"/>
    </source>
</evidence>
<evidence type="ECO:0000256" key="5">
    <source>
        <dbReference type="ARBA" id="ARBA00022618"/>
    </source>
</evidence>
<evidence type="ECO:0000256" key="7">
    <source>
        <dbReference type="ARBA" id="ARBA00022838"/>
    </source>
</evidence>
<organism evidence="14 15">
    <name type="scientific">Sinanodonta woodiana</name>
    <name type="common">Chinese pond mussel</name>
    <name type="synonym">Anodonta woodiana</name>
    <dbReference type="NCBI Taxonomy" id="1069815"/>
    <lineage>
        <taxon>Eukaryota</taxon>
        <taxon>Metazoa</taxon>
        <taxon>Spiralia</taxon>
        <taxon>Lophotrochozoa</taxon>
        <taxon>Mollusca</taxon>
        <taxon>Bivalvia</taxon>
        <taxon>Autobranchia</taxon>
        <taxon>Heteroconchia</taxon>
        <taxon>Palaeoheterodonta</taxon>
        <taxon>Unionida</taxon>
        <taxon>Unionoidea</taxon>
        <taxon>Unionidae</taxon>
        <taxon>Unioninae</taxon>
        <taxon>Sinanodonta</taxon>
    </lineage>
</organism>
<evidence type="ECO:0000256" key="1">
    <source>
        <dbReference type="ARBA" id="ARBA00004123"/>
    </source>
</evidence>
<feature type="coiled-coil region" evidence="12">
    <location>
        <begin position="307"/>
        <end position="387"/>
    </location>
</feature>
<accession>A0ABD3WX50</accession>
<keyword evidence="9" id="KW-0539">Nucleus</keyword>
<evidence type="ECO:0000259" key="13">
    <source>
        <dbReference type="Pfam" id="PF03800"/>
    </source>
</evidence>
<comment type="similarity">
    <text evidence="3">Belongs to the NUF2 family.</text>
</comment>
<proteinExistence type="inferred from homology"/>
<feature type="coiled-coil region" evidence="12">
    <location>
        <begin position="150"/>
        <end position="177"/>
    </location>
</feature>
<dbReference type="GO" id="GO:0051301">
    <property type="term" value="P:cell division"/>
    <property type="evidence" value="ECO:0007669"/>
    <property type="project" value="UniProtKB-KW"/>
</dbReference>
<dbReference type="Proteomes" id="UP001634394">
    <property type="component" value="Unassembled WGS sequence"/>
</dbReference>
<dbReference type="PANTHER" id="PTHR21650:SF2">
    <property type="entry name" value="KINETOCHORE PROTEIN NUF2"/>
    <property type="match status" value="1"/>
</dbReference>